<dbReference type="KEGG" id="vg:18938238"/>
<organism evidence="2 3">
    <name type="scientific">Chloriridovirus anopheles1</name>
    <dbReference type="NCBI Taxonomy" id="1465751"/>
    <lineage>
        <taxon>Viruses</taxon>
        <taxon>Varidnaviria</taxon>
        <taxon>Bamfordvirae</taxon>
        <taxon>Nucleocytoviricota</taxon>
        <taxon>Megaviricetes</taxon>
        <taxon>Pimascovirales</taxon>
        <taxon>Pimascovirales incertae sedis</taxon>
        <taxon>Iridoviridae</taxon>
        <taxon>Betairidovirinae</taxon>
        <taxon>Chloriridovirus</taxon>
    </lineage>
</organism>
<accession>W8QE50</accession>
<dbReference type="GeneID" id="18938238"/>
<evidence type="ECO:0000256" key="1">
    <source>
        <dbReference type="SAM" id="Coils"/>
    </source>
</evidence>
<evidence type="ECO:0000313" key="2">
    <source>
        <dbReference type="EMBL" id="AHL67570.1"/>
    </source>
</evidence>
<proteinExistence type="predicted"/>
<dbReference type="Proteomes" id="UP000110868">
    <property type="component" value="Segment"/>
</dbReference>
<name>W8QE50_9VIRU</name>
<protein>
    <submittedName>
        <fullName evidence="2">Uncharacterized protein</fullName>
    </submittedName>
</protein>
<evidence type="ECO:0000313" key="3">
    <source>
        <dbReference type="Proteomes" id="UP000110868"/>
    </source>
</evidence>
<keyword evidence="1" id="KW-0175">Coiled coil</keyword>
<feature type="coiled-coil region" evidence="1">
    <location>
        <begin position="3"/>
        <end position="51"/>
    </location>
</feature>
<dbReference type="EMBL" id="KF938901">
    <property type="protein sequence ID" value="AHL67570.1"/>
    <property type="molecule type" value="Genomic_DNA"/>
</dbReference>
<reference evidence="2 3" key="1">
    <citation type="submission" date="2013-12" db="EMBL/GenBank/DDBJ databases">
        <authorList>
            <person name="Tong Y."/>
            <person name="Zhang J."/>
            <person name="Huang Y."/>
            <person name="Li S."/>
            <person name="Pei G."/>
            <person name="Zhang Z."/>
            <person name="Mi Z."/>
            <person name="An X."/>
        </authorList>
    </citation>
    <scope>NUCLEOTIDE SEQUENCE [LARGE SCALE GENOMIC DNA]</scope>
    <source>
        <strain evidence="2">AMIV</strain>
    </source>
</reference>
<dbReference type="RefSeq" id="YP_009021154.1">
    <property type="nucleotide sequence ID" value="NC_023848.1"/>
</dbReference>
<keyword evidence="3" id="KW-1185">Reference proteome</keyword>
<gene>
    <name evidence="2" type="ORF">AMIV_077</name>
</gene>
<sequence>MDKSKLKNKIKEVEEQMEKLTLEHEEKIVENNELKEMIIRLEDSNKRQEEYMRSLGISLEEVIKENLKAKNVVFKGNNIDLSESTFTEDELVEEMTTINDSRKEV</sequence>